<feature type="region of interest" description="Disordered" evidence="1">
    <location>
        <begin position="33"/>
        <end position="86"/>
    </location>
</feature>
<dbReference type="Pfam" id="PF08757">
    <property type="entry name" value="CotH"/>
    <property type="match status" value="1"/>
</dbReference>
<keyword evidence="2" id="KW-0167">Capsid protein</keyword>
<organism evidence="2 3">
    <name type="scientific">Granulosicoccus antarcticus IMCC3135</name>
    <dbReference type="NCBI Taxonomy" id="1192854"/>
    <lineage>
        <taxon>Bacteria</taxon>
        <taxon>Pseudomonadati</taxon>
        <taxon>Pseudomonadota</taxon>
        <taxon>Gammaproteobacteria</taxon>
        <taxon>Chromatiales</taxon>
        <taxon>Granulosicoccaceae</taxon>
        <taxon>Granulosicoccus</taxon>
    </lineage>
</organism>
<dbReference type="AlphaFoldDB" id="A0A2Z2NY23"/>
<protein>
    <submittedName>
        <fullName evidence="2">Inner spore coat protein H</fullName>
    </submittedName>
</protein>
<dbReference type="RefSeq" id="WP_088921133.1">
    <property type="nucleotide sequence ID" value="NZ_CP018632.1"/>
</dbReference>
<reference evidence="2 3" key="1">
    <citation type="submission" date="2016-12" db="EMBL/GenBank/DDBJ databases">
        <authorList>
            <person name="Song W.-J."/>
            <person name="Kurnit D.M."/>
        </authorList>
    </citation>
    <scope>NUCLEOTIDE SEQUENCE [LARGE SCALE GENOMIC DNA]</scope>
    <source>
        <strain evidence="2 3">IMCC3135</strain>
    </source>
</reference>
<dbReference type="PROSITE" id="PS51257">
    <property type="entry name" value="PROKAR_LIPOPROTEIN"/>
    <property type="match status" value="1"/>
</dbReference>
<evidence type="ECO:0000256" key="1">
    <source>
        <dbReference type="SAM" id="MobiDB-lite"/>
    </source>
</evidence>
<sequence length="538" mass="59749">MKTPPPDTGYSSLRKYTFPALVLSSLLLLSACSDSDSSNASDEITEDTDTSILAEPGDSTDEVSDAVFDTPDWTEESHSNDVDPNFSEVFDDTQVKRLDFVVSEERWQSMLDDMTANYGEFGGSSAGGGGGAPPAGGQAGGGVPPDGIQPDSGTPPDEFQAGGPRQEDETNTLTEIDEDPIFVPADVYYNSKQWYRVGIRFKGNSSLKNSWQAGILKLSFKMDFDEYEDDYPQIDNQRFYGFKKFSLKNNYDDKSELREKVATDVFRAAGVPVSHTSFYELHIDHGNGPEYFGLYTLVEEVDGPVLDTQFSSDDGNLYKPEDGSANFVEGTFNPENFEKKTNEDDEDWSDIEALFSALHDETATTDPATWRTNLEAVFDVDGFLKYLAVNGIIQNWDTYGRMIHNYYLYNNPENGKLTWIPWDNNESLQDGKQGGSLALDFSDLDSAQWPLIAKIYADDVYKARYDLLLSEVMSLAFETSSIRAKYDNYSSLVSPYVTAELPGYSFLSNSSDFTPAIDALKSHATSRATAVESYLNSQ</sequence>
<dbReference type="InterPro" id="IPR014867">
    <property type="entry name" value="Spore_coat_CotH_CotH2/3/7"/>
</dbReference>
<proteinExistence type="predicted"/>
<dbReference type="EMBL" id="CP018632">
    <property type="protein sequence ID" value="ASJ76352.1"/>
    <property type="molecule type" value="Genomic_DNA"/>
</dbReference>
<gene>
    <name evidence="2" type="primary">cotH_2</name>
    <name evidence="2" type="ORF">IMCC3135_31525</name>
</gene>
<dbReference type="KEGG" id="gai:IMCC3135_31525"/>
<feature type="compositionally biased region" description="Gly residues" evidence="1">
    <location>
        <begin position="122"/>
        <end position="144"/>
    </location>
</feature>
<dbReference type="OrthoDB" id="3235126at2"/>
<keyword evidence="2" id="KW-0946">Virion</keyword>
<keyword evidence="3" id="KW-1185">Reference proteome</keyword>
<dbReference type="PANTHER" id="PTHR40050:SF1">
    <property type="entry name" value="INNER SPORE COAT PROTEIN H"/>
    <property type="match status" value="1"/>
</dbReference>
<evidence type="ECO:0000313" key="3">
    <source>
        <dbReference type="Proteomes" id="UP000250079"/>
    </source>
</evidence>
<feature type="compositionally biased region" description="Low complexity" evidence="1">
    <location>
        <begin position="33"/>
        <end position="42"/>
    </location>
</feature>
<name>A0A2Z2NY23_9GAMM</name>
<accession>A0A2Z2NY23</accession>
<dbReference type="PANTHER" id="PTHR40050">
    <property type="entry name" value="INNER SPORE COAT PROTEIN H"/>
    <property type="match status" value="1"/>
</dbReference>
<feature type="region of interest" description="Disordered" evidence="1">
    <location>
        <begin position="122"/>
        <end position="177"/>
    </location>
</feature>
<dbReference type="Proteomes" id="UP000250079">
    <property type="component" value="Chromosome"/>
</dbReference>
<evidence type="ECO:0000313" key="2">
    <source>
        <dbReference type="EMBL" id="ASJ76352.1"/>
    </source>
</evidence>